<organism evidence="1 2">
    <name type="scientific">Blastococcus goldschmidtiae</name>
    <dbReference type="NCBI Taxonomy" id="3075546"/>
    <lineage>
        <taxon>Bacteria</taxon>
        <taxon>Bacillati</taxon>
        <taxon>Actinomycetota</taxon>
        <taxon>Actinomycetes</taxon>
        <taxon>Geodermatophilales</taxon>
        <taxon>Geodermatophilaceae</taxon>
        <taxon>Blastococcus</taxon>
    </lineage>
</organism>
<protein>
    <submittedName>
        <fullName evidence="1">Uncharacterized protein</fullName>
    </submittedName>
</protein>
<dbReference type="Proteomes" id="UP001183222">
    <property type="component" value="Unassembled WGS sequence"/>
</dbReference>
<evidence type="ECO:0000313" key="1">
    <source>
        <dbReference type="EMBL" id="MDT0278009.1"/>
    </source>
</evidence>
<dbReference type="RefSeq" id="WP_311346809.1">
    <property type="nucleotide sequence ID" value="NZ_JAVREI010000018.1"/>
</dbReference>
<accession>A0ABU2KCV2</accession>
<evidence type="ECO:0000313" key="2">
    <source>
        <dbReference type="Proteomes" id="UP001183222"/>
    </source>
</evidence>
<name>A0ABU2KCV2_9ACTN</name>
<gene>
    <name evidence="1" type="ORF">RM425_19085</name>
</gene>
<reference evidence="2" key="1">
    <citation type="submission" date="2023-07" db="EMBL/GenBank/DDBJ databases">
        <title>30 novel species of actinomycetes from the DSMZ collection.</title>
        <authorList>
            <person name="Nouioui I."/>
        </authorList>
    </citation>
    <scope>NUCLEOTIDE SEQUENCE [LARGE SCALE GENOMIC DNA]</scope>
    <source>
        <strain evidence="2">DSM 46792</strain>
    </source>
</reference>
<proteinExistence type="predicted"/>
<dbReference type="EMBL" id="JAVREI010000018">
    <property type="protein sequence ID" value="MDT0278009.1"/>
    <property type="molecule type" value="Genomic_DNA"/>
</dbReference>
<comment type="caution">
    <text evidence="1">The sequence shown here is derived from an EMBL/GenBank/DDBJ whole genome shotgun (WGS) entry which is preliminary data.</text>
</comment>
<keyword evidence="2" id="KW-1185">Reference proteome</keyword>
<sequence length="209" mass="24034">MVRIGDTTLDITQQNAAVEKTLEQTDNPRHRYLLQVYLRHRYLESAGRWEEILDPELTVDEPHYRFSLARQPYFELRGKEQIGGLYKHWTDTDQAVFYVSDEQVAVGDHVVMGRGISWQQTLGSELPADAGIDVDPEAMYLSKSAIAMIWPYDHRGLLLGEDVWEFDPSVREYVKLDPADVLTAQQARELLDPYILPIPAFDDATMLPR</sequence>